<dbReference type="Proteomes" id="UP000023152">
    <property type="component" value="Unassembled WGS sequence"/>
</dbReference>
<evidence type="ECO:0000313" key="2">
    <source>
        <dbReference type="Proteomes" id="UP000023152"/>
    </source>
</evidence>
<organism evidence="1 2">
    <name type="scientific">Reticulomyxa filosa</name>
    <dbReference type="NCBI Taxonomy" id="46433"/>
    <lineage>
        <taxon>Eukaryota</taxon>
        <taxon>Sar</taxon>
        <taxon>Rhizaria</taxon>
        <taxon>Retaria</taxon>
        <taxon>Foraminifera</taxon>
        <taxon>Monothalamids</taxon>
        <taxon>Reticulomyxidae</taxon>
        <taxon>Reticulomyxa</taxon>
    </lineage>
</organism>
<dbReference type="AlphaFoldDB" id="X6LQL8"/>
<evidence type="ECO:0000313" key="1">
    <source>
        <dbReference type="EMBL" id="ETO03696.1"/>
    </source>
</evidence>
<name>X6LQL8_RETFI</name>
<protein>
    <submittedName>
        <fullName evidence="1">Uncharacterized protein</fullName>
    </submittedName>
</protein>
<comment type="caution">
    <text evidence="1">The sequence shown here is derived from an EMBL/GenBank/DDBJ whole genome shotgun (WGS) entry which is preliminary data.</text>
</comment>
<dbReference type="EMBL" id="ASPP01032592">
    <property type="protein sequence ID" value="ETO03696.1"/>
    <property type="molecule type" value="Genomic_DNA"/>
</dbReference>
<reference evidence="1 2" key="1">
    <citation type="journal article" date="2013" name="Curr. Biol.">
        <title>The Genome of the Foraminiferan Reticulomyxa filosa.</title>
        <authorList>
            <person name="Glockner G."/>
            <person name="Hulsmann N."/>
            <person name="Schleicher M."/>
            <person name="Noegel A.A."/>
            <person name="Eichinger L."/>
            <person name="Gallinger C."/>
            <person name="Pawlowski J."/>
            <person name="Sierra R."/>
            <person name="Euteneuer U."/>
            <person name="Pillet L."/>
            <person name="Moustafa A."/>
            <person name="Platzer M."/>
            <person name="Groth M."/>
            <person name="Szafranski K."/>
            <person name="Schliwa M."/>
        </authorList>
    </citation>
    <scope>NUCLEOTIDE SEQUENCE [LARGE SCALE GENOMIC DNA]</scope>
</reference>
<gene>
    <name evidence="1" type="ORF">RFI_33706</name>
</gene>
<keyword evidence="2" id="KW-1185">Reference proteome</keyword>
<sequence>MSFDRRNKTTNNNVSNKRGSQDIALANSLLRIMKDTYKDAKPDKTTALLWLRMEYYGVSDGLHVAKPNSAHTRLNELIAMGLPCYPIDQSIYHAIIQLHAFHQDFQGFLATLYKMKAQIENPKWYDFVPPSNAEGGRSWQTDDANGSILTIDEHTFEPAIKPILLDTLAAKGELQNCFLFLDEM</sequence>
<proteinExistence type="predicted"/>
<feature type="non-terminal residue" evidence="1">
    <location>
        <position position="184"/>
    </location>
</feature>
<accession>X6LQL8</accession>